<evidence type="ECO:0000256" key="8">
    <source>
        <dbReference type="ARBA" id="ARBA00022723"/>
    </source>
</evidence>
<comment type="cofactor">
    <cofactor evidence="1">
        <name>heme</name>
        <dbReference type="ChEBI" id="CHEBI:30413"/>
    </cofactor>
</comment>
<evidence type="ECO:0000256" key="5">
    <source>
        <dbReference type="ARBA" id="ARBA00020076"/>
    </source>
</evidence>
<evidence type="ECO:0000256" key="10">
    <source>
        <dbReference type="ARBA" id="ARBA00023004"/>
    </source>
</evidence>
<evidence type="ECO:0000256" key="12">
    <source>
        <dbReference type="ARBA" id="ARBA00025912"/>
    </source>
</evidence>
<keyword evidence="8" id="KW-0479">Metal-binding</keyword>
<keyword evidence="6" id="KW-0349">Heme</keyword>
<evidence type="ECO:0000256" key="11">
    <source>
        <dbReference type="ARBA" id="ARBA00023136"/>
    </source>
</evidence>
<keyword evidence="7 13" id="KW-0812">Transmembrane</keyword>
<keyword evidence="11 13" id="KW-0472">Membrane</keyword>
<dbReference type="EMBL" id="CP004005">
    <property type="protein sequence ID" value="AGH17277.1"/>
    <property type="molecule type" value="Genomic_DNA"/>
</dbReference>
<feature type="transmembrane region" description="Helical" evidence="13">
    <location>
        <begin position="104"/>
        <end position="125"/>
    </location>
</feature>
<dbReference type="InterPro" id="IPR018495">
    <property type="entry name" value="Succ_DH_cyt_bsu_CS"/>
</dbReference>
<dbReference type="GeneID" id="93077270"/>
<comment type="similarity">
    <text evidence="4">Belongs to the cytochrome b560 family.</text>
</comment>
<evidence type="ECO:0000256" key="9">
    <source>
        <dbReference type="ARBA" id="ARBA00022989"/>
    </source>
</evidence>
<name>A0ABM5NGV8_LIBAS</name>
<dbReference type="RefSeq" id="WP_015452872.1">
    <property type="nucleotide sequence ID" value="NC_020549.1"/>
</dbReference>
<comment type="subunit">
    <text evidence="12">Part of an enzyme complex containing four subunits: a flavoprotein, an iron-sulfur protein, plus two membrane-anchoring proteins, SdhC and SdhD. The complex can form homotrimers.</text>
</comment>
<dbReference type="InterPro" id="IPR034804">
    <property type="entry name" value="SQR/QFR_C/D"/>
</dbReference>
<evidence type="ECO:0000256" key="1">
    <source>
        <dbReference type="ARBA" id="ARBA00001971"/>
    </source>
</evidence>
<organism evidence="14 15">
    <name type="scientific">Candidatus Liberibacter asiaticus str. gxpsy</name>
    <dbReference type="NCBI Taxonomy" id="1174529"/>
    <lineage>
        <taxon>Bacteria</taxon>
        <taxon>Pseudomonadati</taxon>
        <taxon>Pseudomonadota</taxon>
        <taxon>Alphaproteobacteria</taxon>
        <taxon>Hyphomicrobiales</taxon>
        <taxon>Rhizobiaceae</taxon>
        <taxon>Liberibacter</taxon>
    </lineage>
</organism>
<evidence type="ECO:0000256" key="7">
    <source>
        <dbReference type="ARBA" id="ARBA00022692"/>
    </source>
</evidence>
<accession>A0ABM5NGV8</accession>
<dbReference type="Gene3D" id="1.20.1300.10">
    <property type="entry name" value="Fumarate reductase/succinate dehydrogenase, transmembrane subunit"/>
    <property type="match status" value="1"/>
</dbReference>
<dbReference type="SUPFAM" id="SSF81343">
    <property type="entry name" value="Fumarate reductase respiratory complex transmembrane subunits"/>
    <property type="match status" value="1"/>
</dbReference>
<evidence type="ECO:0000256" key="13">
    <source>
        <dbReference type="SAM" id="Phobius"/>
    </source>
</evidence>
<gene>
    <name evidence="14" type="ORF">WSI_04545</name>
</gene>
<evidence type="ECO:0000256" key="3">
    <source>
        <dbReference type="ARBA" id="ARBA00004141"/>
    </source>
</evidence>
<keyword evidence="10" id="KW-0408">Iron</keyword>
<reference evidence="14 15" key="1">
    <citation type="journal article" date="2013" name="Genome Announc.">
        <title>Complete Genome Sequence of a Chinese Strain of 'Candidatus Liberibacter asiaticus'.</title>
        <authorList>
            <person name="Lin H."/>
            <person name="Han C.S."/>
            <person name="Liu B."/>
            <person name="Lou B."/>
            <person name="Bai X."/>
            <person name="Deng C."/>
            <person name="Civerolo E.L."/>
            <person name="Gupta G."/>
        </authorList>
    </citation>
    <scope>NUCLEOTIDE SEQUENCE [LARGE SCALE GENOMIC DNA]</scope>
    <source>
        <strain evidence="15">gxpsy</strain>
    </source>
</reference>
<dbReference type="InterPro" id="IPR014314">
    <property type="entry name" value="Succ_DH_cytb556"/>
</dbReference>
<proteinExistence type="inferred from homology"/>
<evidence type="ECO:0000313" key="14">
    <source>
        <dbReference type="EMBL" id="AGH17277.1"/>
    </source>
</evidence>
<keyword evidence="9 13" id="KW-1133">Transmembrane helix</keyword>
<dbReference type="PANTHER" id="PTHR10978">
    <property type="entry name" value="SUCCINATE DEHYDROGENASE CYTOCHROME B560 SUBUNIT"/>
    <property type="match status" value="1"/>
</dbReference>
<dbReference type="InterPro" id="IPR000701">
    <property type="entry name" value="SuccDH_FuR_B_TM-su"/>
</dbReference>
<dbReference type="PANTHER" id="PTHR10978:SF5">
    <property type="entry name" value="SUCCINATE DEHYDROGENASE CYTOCHROME B560 SUBUNIT, MITOCHONDRIAL"/>
    <property type="match status" value="1"/>
</dbReference>
<sequence length="129" mass="14743">MSSIKNNRPLSPHLQIYRLIPTMFVSIVHRITGSVVYLGTPVVVFWFFCIANGEHTLSSLRCYMDGSVFEVCLFLYTWAVIHHMLGGIRYLIWDVSLCLDKKIATQMAKINIIASILTVLIVWIIKDIV</sequence>
<comment type="subcellular location">
    <subcellularLocation>
        <location evidence="3">Membrane</location>
        <topology evidence="3">Multi-pass membrane protein</topology>
    </subcellularLocation>
</comment>
<feature type="transmembrane region" description="Helical" evidence="13">
    <location>
        <begin position="68"/>
        <end position="92"/>
    </location>
</feature>
<evidence type="ECO:0000256" key="4">
    <source>
        <dbReference type="ARBA" id="ARBA00007244"/>
    </source>
</evidence>
<evidence type="ECO:0000313" key="15">
    <source>
        <dbReference type="Proteomes" id="UP000011820"/>
    </source>
</evidence>
<comment type="function">
    <text evidence="2">Membrane-anchoring subunit of succinate dehydrogenase (SDH).</text>
</comment>
<dbReference type="Proteomes" id="UP000011820">
    <property type="component" value="Chromosome"/>
</dbReference>
<dbReference type="CDD" id="cd03499">
    <property type="entry name" value="SQR_TypeC_SdhC"/>
    <property type="match status" value="1"/>
</dbReference>
<dbReference type="Pfam" id="PF01127">
    <property type="entry name" value="Sdh_cyt"/>
    <property type="match status" value="1"/>
</dbReference>
<keyword evidence="15" id="KW-1185">Reference proteome</keyword>
<evidence type="ECO:0000256" key="2">
    <source>
        <dbReference type="ARBA" id="ARBA00004050"/>
    </source>
</evidence>
<protein>
    <recommendedName>
        <fullName evidence="5">Succinate dehydrogenase cytochrome b556 subunit</fullName>
    </recommendedName>
</protein>
<dbReference type="NCBIfam" id="TIGR02970">
    <property type="entry name" value="succ_dehyd_cytB"/>
    <property type="match status" value="1"/>
</dbReference>
<feature type="transmembrane region" description="Helical" evidence="13">
    <location>
        <begin position="27"/>
        <end position="48"/>
    </location>
</feature>
<dbReference type="PIRSF" id="PIRSF000178">
    <property type="entry name" value="SDH_cyt_b560"/>
    <property type="match status" value="1"/>
</dbReference>
<evidence type="ECO:0000256" key="6">
    <source>
        <dbReference type="ARBA" id="ARBA00022617"/>
    </source>
</evidence>
<dbReference type="PROSITE" id="PS01000">
    <property type="entry name" value="SDH_CYT_1"/>
    <property type="match status" value="1"/>
</dbReference>